<dbReference type="InterPro" id="IPR041635">
    <property type="entry name" value="Type_ISP_LLaBIII_C"/>
</dbReference>
<feature type="domain" description="Type ISP restriction-modification enzyme LLaBIII C-terminal specificity" evidence="7">
    <location>
        <begin position="656"/>
        <end position="1003"/>
    </location>
</feature>
<dbReference type="EMBL" id="JACHJT010000002">
    <property type="protein sequence ID" value="MBB4934738.1"/>
    <property type="molecule type" value="Genomic_DNA"/>
</dbReference>
<dbReference type="GO" id="GO:0008170">
    <property type="term" value="F:N-methyltransferase activity"/>
    <property type="evidence" value="ECO:0007669"/>
    <property type="project" value="InterPro"/>
</dbReference>
<dbReference type="InterPro" id="IPR003356">
    <property type="entry name" value="DNA_methylase_A-5"/>
</dbReference>
<feature type="domain" description="DNA methylase adenine-specific" evidence="6">
    <location>
        <begin position="274"/>
        <end position="455"/>
    </location>
</feature>
<feature type="compositionally biased region" description="Pro residues" evidence="5">
    <location>
        <begin position="895"/>
        <end position="907"/>
    </location>
</feature>
<sequence length="1062" mass="118829">MAERVGLSITCHGEVRLKGLRARPDYGIDVGQASPGEGARVGYVELKAPSKPIPPSPFLAEHDKEQWQKFQRLPNVLYCNGLQWALFHFGKQAGETVEFSGGFGRRQRLRAAGDAFERLVTEFLLWEPDPFYTLDQLIGVLAGLCRSLRAEVAEIIEMESQLDPSRPFTRLAEDWRELLFPTLDPGPRFADAYAQTVTFALLLAREAGVEFSGRTPRQIAELLSKHHPLLGQALDALTHPGTIKNLTVLPTIIQVLTPIDWQHLMAGHRHAHIDLYETFLERYDPELRKQSGAYYTPEPAARFIAEFVDEVLKTRLNKRTGLADDSVTTLDPAMGTGTFLASVTRTAAQTLTHEHGEVHALTHLKELYRQRLVGFERSAAPFAVAELRLHQQLKETYGAEVPEEHRRFLINTLDDPYYQHARLGAAYSEIAESRNHANAVKSSEPVMVVLGNPPYIDRAKQRDAAPWIEKRRNTVEADPLCLRPSMDEFREAGQGRLDYKLAGVSTYFWRWATWKVFDAHPQQPVGIVAFVSTSSYLTQAAFAGMRRYLRATADEGWIIDLTPEGHQPGVATRLFPGVQQPICIGIFARYGPPNPETPARIHHAQLTGSRAAKLADLTTDPGLRLSGERWRACATGWTSPFRPQETNWLAHPALGDLLPWRQSGVAPNRTWVYAPTHETLMARWNRLSSADPASKDHLFKATTDRDTSTQLSGLAPIHRERQAPDSVSVLFRSFDRQQLIHDPRFVDRPRPALWDVRGERQVFVVEQHANAISSGPALHFSALVPDVDCFKGRGGRVLPLYRDPDHLAPNLAPGLLATLRDRIGAPVTAGDLLAYIAALVAHPGYTRKFSEQLRVPGVRVPLTSDANLWRSAAELGREIVWLHTFGERFSDPAAGRPPGPPRLPPARRPQVHVEIPDSPTRLPDHITHDIDHGNAGQRLYVGHGIIDPVSPQVWAYDIGGMRVVRKWFTARQATPRHKRRSSPLDDIRHDRWTPQFTDELIELLTVLTRLIDHEPSQARLLQDVCAGPQITVADLEEHGVLPPDPGCRKPPRGSGQGELPLQ</sequence>
<dbReference type="PANTHER" id="PTHR33841:SF1">
    <property type="entry name" value="DNA METHYLTRANSFERASE A"/>
    <property type="match status" value="1"/>
</dbReference>
<dbReference type="EC" id="2.1.1.72" evidence="1"/>
<dbReference type="PRINTS" id="PR00507">
    <property type="entry name" value="N12N6MTFRASE"/>
</dbReference>
<dbReference type="GO" id="GO:0009007">
    <property type="term" value="F:site-specific DNA-methyltransferase (adenine-specific) activity"/>
    <property type="evidence" value="ECO:0007669"/>
    <property type="project" value="UniProtKB-EC"/>
</dbReference>
<gene>
    <name evidence="8" type="ORF">F4561_005632</name>
</gene>
<dbReference type="Gene3D" id="3.40.50.150">
    <property type="entry name" value="Vaccinia Virus protein VP39"/>
    <property type="match status" value="1"/>
</dbReference>
<keyword evidence="9" id="KW-1185">Reference proteome</keyword>
<proteinExistence type="predicted"/>
<reference evidence="8 9" key="1">
    <citation type="submission" date="2020-08" db="EMBL/GenBank/DDBJ databases">
        <title>Sequencing the genomes of 1000 actinobacteria strains.</title>
        <authorList>
            <person name="Klenk H.-P."/>
        </authorList>
    </citation>
    <scope>NUCLEOTIDE SEQUENCE [LARGE SCALE GENOMIC DNA]</scope>
    <source>
        <strain evidence="8 9">DSM 102030</strain>
    </source>
</reference>
<keyword evidence="2" id="KW-0489">Methyltransferase</keyword>
<protein>
    <recommendedName>
        <fullName evidence="1">site-specific DNA-methyltransferase (adenine-specific)</fullName>
        <ecNumber evidence="1">2.1.1.72</ecNumber>
    </recommendedName>
</protein>
<evidence type="ECO:0000259" key="6">
    <source>
        <dbReference type="Pfam" id="PF02384"/>
    </source>
</evidence>
<dbReference type="Pfam" id="PF18135">
    <property type="entry name" value="Type_ISP_C"/>
    <property type="match status" value="1"/>
</dbReference>
<keyword evidence="3" id="KW-0808">Transferase</keyword>
<name>A0A7W7W5I4_9ACTN</name>
<dbReference type="InterPro" id="IPR050953">
    <property type="entry name" value="N4_N6_ade-DNA_methylase"/>
</dbReference>
<evidence type="ECO:0000313" key="9">
    <source>
        <dbReference type="Proteomes" id="UP000523007"/>
    </source>
</evidence>
<evidence type="ECO:0000259" key="7">
    <source>
        <dbReference type="Pfam" id="PF18135"/>
    </source>
</evidence>
<feature type="region of interest" description="Disordered" evidence="5">
    <location>
        <begin position="890"/>
        <end position="909"/>
    </location>
</feature>
<dbReference type="GO" id="GO:0032259">
    <property type="term" value="P:methylation"/>
    <property type="evidence" value="ECO:0007669"/>
    <property type="project" value="UniProtKB-KW"/>
</dbReference>
<dbReference type="AlphaFoldDB" id="A0A7W7W5I4"/>
<evidence type="ECO:0000256" key="2">
    <source>
        <dbReference type="ARBA" id="ARBA00022603"/>
    </source>
</evidence>
<evidence type="ECO:0000256" key="4">
    <source>
        <dbReference type="ARBA" id="ARBA00047942"/>
    </source>
</evidence>
<dbReference type="RefSeq" id="WP_184584320.1">
    <property type="nucleotide sequence ID" value="NZ_JACHJT010000002.1"/>
</dbReference>
<feature type="region of interest" description="Disordered" evidence="5">
    <location>
        <begin position="1038"/>
        <end position="1062"/>
    </location>
</feature>
<evidence type="ECO:0000313" key="8">
    <source>
        <dbReference type="EMBL" id="MBB4934738.1"/>
    </source>
</evidence>
<comment type="caution">
    <text evidence="8">The sequence shown here is derived from an EMBL/GenBank/DDBJ whole genome shotgun (WGS) entry which is preliminary data.</text>
</comment>
<dbReference type="Pfam" id="PF02384">
    <property type="entry name" value="N6_Mtase"/>
    <property type="match status" value="1"/>
</dbReference>
<organism evidence="8 9">
    <name type="scientific">Lipingzhangella halophila</name>
    <dbReference type="NCBI Taxonomy" id="1783352"/>
    <lineage>
        <taxon>Bacteria</taxon>
        <taxon>Bacillati</taxon>
        <taxon>Actinomycetota</taxon>
        <taxon>Actinomycetes</taxon>
        <taxon>Streptosporangiales</taxon>
        <taxon>Nocardiopsidaceae</taxon>
        <taxon>Lipingzhangella</taxon>
    </lineage>
</organism>
<dbReference type="SUPFAM" id="SSF53335">
    <property type="entry name" value="S-adenosyl-L-methionine-dependent methyltransferases"/>
    <property type="match status" value="1"/>
</dbReference>
<evidence type="ECO:0000256" key="3">
    <source>
        <dbReference type="ARBA" id="ARBA00022679"/>
    </source>
</evidence>
<dbReference type="Proteomes" id="UP000523007">
    <property type="component" value="Unassembled WGS sequence"/>
</dbReference>
<dbReference type="GO" id="GO:0003677">
    <property type="term" value="F:DNA binding"/>
    <property type="evidence" value="ECO:0007669"/>
    <property type="project" value="InterPro"/>
</dbReference>
<evidence type="ECO:0000256" key="5">
    <source>
        <dbReference type="SAM" id="MobiDB-lite"/>
    </source>
</evidence>
<evidence type="ECO:0000256" key="1">
    <source>
        <dbReference type="ARBA" id="ARBA00011900"/>
    </source>
</evidence>
<comment type="catalytic activity">
    <reaction evidence="4">
        <text>a 2'-deoxyadenosine in DNA + S-adenosyl-L-methionine = an N(6)-methyl-2'-deoxyadenosine in DNA + S-adenosyl-L-homocysteine + H(+)</text>
        <dbReference type="Rhea" id="RHEA:15197"/>
        <dbReference type="Rhea" id="RHEA-COMP:12418"/>
        <dbReference type="Rhea" id="RHEA-COMP:12419"/>
        <dbReference type="ChEBI" id="CHEBI:15378"/>
        <dbReference type="ChEBI" id="CHEBI:57856"/>
        <dbReference type="ChEBI" id="CHEBI:59789"/>
        <dbReference type="ChEBI" id="CHEBI:90615"/>
        <dbReference type="ChEBI" id="CHEBI:90616"/>
        <dbReference type="EC" id="2.1.1.72"/>
    </reaction>
</comment>
<dbReference type="InterPro" id="IPR029063">
    <property type="entry name" value="SAM-dependent_MTases_sf"/>
</dbReference>
<accession>A0A7W7W5I4</accession>
<dbReference type="PANTHER" id="PTHR33841">
    <property type="entry name" value="DNA METHYLTRANSFERASE YEEA-RELATED"/>
    <property type="match status" value="1"/>
</dbReference>